<dbReference type="CDD" id="cd00075">
    <property type="entry name" value="HATPase"/>
    <property type="match status" value="1"/>
</dbReference>
<comment type="catalytic activity">
    <reaction evidence="1">
        <text>ATP + protein L-histidine = ADP + protein N-phospho-L-histidine.</text>
        <dbReference type="EC" id="2.7.13.3"/>
    </reaction>
</comment>
<dbReference type="InterPro" id="IPR050736">
    <property type="entry name" value="Sensor_HK_Regulatory"/>
</dbReference>
<evidence type="ECO:0000259" key="7">
    <source>
        <dbReference type="PROSITE" id="PS50109"/>
    </source>
</evidence>
<keyword evidence="5 8" id="KW-0418">Kinase</keyword>
<name>A0A1H5LVT1_9FLAO</name>
<dbReference type="PROSITE" id="PS50109">
    <property type="entry name" value="HIS_KIN"/>
    <property type="match status" value="1"/>
</dbReference>
<dbReference type="InterPro" id="IPR004358">
    <property type="entry name" value="Sig_transdc_His_kin-like_C"/>
</dbReference>
<dbReference type="RefSeq" id="WP_093112755.1">
    <property type="nucleotide sequence ID" value="NZ_FNGG01000002.1"/>
</dbReference>
<dbReference type="Pfam" id="PF02518">
    <property type="entry name" value="HATPase_c"/>
    <property type="match status" value="1"/>
</dbReference>
<dbReference type="EMBL" id="FNUG01000002">
    <property type="protein sequence ID" value="SEE81142.1"/>
    <property type="molecule type" value="Genomic_DNA"/>
</dbReference>
<dbReference type="InterPro" id="IPR036890">
    <property type="entry name" value="HATPase_C_sf"/>
</dbReference>
<dbReference type="SMART" id="SM00387">
    <property type="entry name" value="HATPase_c"/>
    <property type="match status" value="1"/>
</dbReference>
<evidence type="ECO:0000256" key="3">
    <source>
        <dbReference type="ARBA" id="ARBA00022553"/>
    </source>
</evidence>
<reference evidence="8 9" key="1">
    <citation type="submission" date="2016-10" db="EMBL/GenBank/DDBJ databases">
        <authorList>
            <person name="de Groot N.N."/>
        </authorList>
    </citation>
    <scope>NUCLEOTIDE SEQUENCE [LARGE SCALE GENOMIC DNA]</scope>
    <source>
        <strain evidence="8 9">DSM 23553</strain>
    </source>
</reference>
<protein>
    <recommendedName>
        <fullName evidence="2">histidine kinase</fullName>
        <ecNumber evidence="2">2.7.13.3</ecNumber>
    </recommendedName>
</protein>
<dbReference type="Gene3D" id="3.30.450.40">
    <property type="match status" value="1"/>
</dbReference>
<dbReference type="OrthoDB" id="9781208at2"/>
<dbReference type="PRINTS" id="PR00344">
    <property type="entry name" value="BCTRLSENSOR"/>
</dbReference>
<evidence type="ECO:0000256" key="4">
    <source>
        <dbReference type="ARBA" id="ARBA00022679"/>
    </source>
</evidence>
<dbReference type="CDD" id="cd00082">
    <property type="entry name" value="HisKA"/>
    <property type="match status" value="1"/>
</dbReference>
<dbReference type="InterPro" id="IPR036097">
    <property type="entry name" value="HisK_dim/P_sf"/>
</dbReference>
<proteinExistence type="predicted"/>
<dbReference type="SUPFAM" id="SSF55781">
    <property type="entry name" value="GAF domain-like"/>
    <property type="match status" value="1"/>
</dbReference>
<accession>A0A1H5LVT1</accession>
<dbReference type="AlphaFoldDB" id="A0A1H5LVT1"/>
<dbReference type="SUPFAM" id="SSF47384">
    <property type="entry name" value="Homodimeric domain of signal transducing histidine kinase"/>
    <property type="match status" value="1"/>
</dbReference>
<keyword evidence="4" id="KW-0808">Transferase</keyword>
<dbReference type="PANTHER" id="PTHR43711:SF31">
    <property type="entry name" value="HISTIDINE KINASE"/>
    <property type="match status" value="1"/>
</dbReference>
<dbReference type="InterPro" id="IPR003661">
    <property type="entry name" value="HisK_dim/P_dom"/>
</dbReference>
<dbReference type="GO" id="GO:0000155">
    <property type="term" value="F:phosphorelay sensor kinase activity"/>
    <property type="evidence" value="ECO:0007669"/>
    <property type="project" value="InterPro"/>
</dbReference>
<dbReference type="Proteomes" id="UP000199448">
    <property type="component" value="Unassembled WGS sequence"/>
</dbReference>
<feature type="domain" description="Histidine kinase" evidence="7">
    <location>
        <begin position="179"/>
        <end position="391"/>
    </location>
</feature>
<keyword evidence="6" id="KW-0902">Two-component regulatory system</keyword>
<sequence>MSNAFFQECRKLRPTSLEEFHILRSIPENVFREILFLASEACNTSAAALIITENEENYIKAAKDVDPDWLLSREELLKATLQQEKTFGVKDSSLGSQDHTNLSFFAGTTMITGSGDVLGILCILDGDKLQLTSNEERSLRLLAGQVLKLVEFKKQENQFRRMQAALEQKYQDLERFASVVSHDIKSPLANIISLTELLKEENKGNLSAETMEYLDFLEESSQSLRRYVDGLLKFYRSEKLLEKKEEDVELGSFFEEVAGLYNVDADVEINYPKNGILQNVNKAALSQIFLNLLANALKYNHKPRRQVVVLYKASETFYEFEVNDNGEGIPEENIGKIFDLFTTLEQSDRYGNMGNGIGLATVKKLIDHMGGEISVESTEGEGSSFKFKIKR</sequence>
<dbReference type="Gene3D" id="3.30.565.10">
    <property type="entry name" value="Histidine kinase-like ATPase, C-terminal domain"/>
    <property type="match status" value="1"/>
</dbReference>
<dbReference type="STRING" id="390640.SAMN04488034_102443"/>
<dbReference type="SUPFAM" id="SSF55874">
    <property type="entry name" value="ATPase domain of HSP90 chaperone/DNA topoisomerase II/histidine kinase"/>
    <property type="match status" value="1"/>
</dbReference>
<evidence type="ECO:0000313" key="9">
    <source>
        <dbReference type="Proteomes" id="UP000199448"/>
    </source>
</evidence>
<dbReference type="Gene3D" id="1.10.287.130">
    <property type="match status" value="1"/>
</dbReference>
<dbReference type="Pfam" id="PF00512">
    <property type="entry name" value="HisKA"/>
    <property type="match status" value="1"/>
</dbReference>
<dbReference type="InterPro" id="IPR029016">
    <property type="entry name" value="GAF-like_dom_sf"/>
</dbReference>
<dbReference type="InterPro" id="IPR003594">
    <property type="entry name" value="HATPase_dom"/>
</dbReference>
<evidence type="ECO:0000313" key="8">
    <source>
        <dbReference type="EMBL" id="SEE81142.1"/>
    </source>
</evidence>
<evidence type="ECO:0000256" key="6">
    <source>
        <dbReference type="ARBA" id="ARBA00023012"/>
    </source>
</evidence>
<dbReference type="PANTHER" id="PTHR43711">
    <property type="entry name" value="TWO-COMPONENT HISTIDINE KINASE"/>
    <property type="match status" value="1"/>
</dbReference>
<evidence type="ECO:0000256" key="1">
    <source>
        <dbReference type="ARBA" id="ARBA00000085"/>
    </source>
</evidence>
<evidence type="ECO:0000256" key="2">
    <source>
        <dbReference type="ARBA" id="ARBA00012438"/>
    </source>
</evidence>
<evidence type="ECO:0000256" key="5">
    <source>
        <dbReference type="ARBA" id="ARBA00022777"/>
    </source>
</evidence>
<organism evidence="8 9">
    <name type="scientific">Salinimicrobium catena</name>
    <dbReference type="NCBI Taxonomy" id="390640"/>
    <lineage>
        <taxon>Bacteria</taxon>
        <taxon>Pseudomonadati</taxon>
        <taxon>Bacteroidota</taxon>
        <taxon>Flavobacteriia</taxon>
        <taxon>Flavobacteriales</taxon>
        <taxon>Flavobacteriaceae</taxon>
        <taxon>Salinimicrobium</taxon>
    </lineage>
</organism>
<keyword evidence="9" id="KW-1185">Reference proteome</keyword>
<dbReference type="SMART" id="SM00388">
    <property type="entry name" value="HisKA"/>
    <property type="match status" value="1"/>
</dbReference>
<gene>
    <name evidence="8" type="ORF">SAMN04488034_102443</name>
</gene>
<dbReference type="EC" id="2.7.13.3" evidence="2"/>
<dbReference type="InterPro" id="IPR005467">
    <property type="entry name" value="His_kinase_dom"/>
</dbReference>
<keyword evidence="3" id="KW-0597">Phosphoprotein</keyword>